<evidence type="ECO:0000313" key="3">
    <source>
        <dbReference type="Proteomes" id="UP001423409"/>
    </source>
</evidence>
<dbReference type="EMBL" id="BAABQU010000007">
    <property type="protein sequence ID" value="GAA5439223.1"/>
    <property type="molecule type" value="Genomic_DNA"/>
</dbReference>
<feature type="signal peptide" evidence="1">
    <location>
        <begin position="1"/>
        <end position="19"/>
    </location>
</feature>
<accession>A0ABP9UAJ1</accession>
<sequence>MKKLALATIGLTGILASCGGTVTFTGGFTPGSGASNSLSLKEFAYSTQYRTTTAFTDQNGNTVQAGSYVICDNLNTEMYVDLKWQGGLSKLYVQFEGLTTGDRRNLEFYSYGNVDYSGSGRATSTLTPATAPLRVLTQNKLSAQAIVVNPVIVRVKGNTYVRMQGLDEGGQYSNVLTSAQAFPVVDCQ</sequence>
<name>A0ABP9UAJ1_9DEIO</name>
<evidence type="ECO:0000313" key="2">
    <source>
        <dbReference type="EMBL" id="GAA5439223.1"/>
    </source>
</evidence>
<dbReference type="PROSITE" id="PS51257">
    <property type="entry name" value="PROKAR_LIPOPROTEIN"/>
    <property type="match status" value="1"/>
</dbReference>
<feature type="chain" id="PRO_5045473581" description="Lipoprotein" evidence="1">
    <location>
        <begin position="20"/>
        <end position="188"/>
    </location>
</feature>
<gene>
    <name evidence="2" type="ORF">Dcae01_00722</name>
</gene>
<dbReference type="Proteomes" id="UP001423409">
    <property type="component" value="Unassembled WGS sequence"/>
</dbReference>
<proteinExistence type="predicted"/>
<evidence type="ECO:0000256" key="1">
    <source>
        <dbReference type="SAM" id="SignalP"/>
    </source>
</evidence>
<keyword evidence="1" id="KW-0732">Signal</keyword>
<keyword evidence="3" id="KW-1185">Reference proteome</keyword>
<dbReference type="RefSeq" id="WP_380063535.1">
    <property type="nucleotide sequence ID" value="NZ_JBHSWQ010000001.1"/>
</dbReference>
<comment type="caution">
    <text evidence="2">The sequence shown here is derived from an EMBL/GenBank/DDBJ whole genome shotgun (WGS) entry which is preliminary data.</text>
</comment>
<evidence type="ECO:0008006" key="4">
    <source>
        <dbReference type="Google" id="ProtNLM"/>
    </source>
</evidence>
<organism evidence="2 3">
    <name type="scientific">Deinococcus caeni</name>
    <dbReference type="NCBI Taxonomy" id="569127"/>
    <lineage>
        <taxon>Bacteria</taxon>
        <taxon>Thermotogati</taxon>
        <taxon>Deinococcota</taxon>
        <taxon>Deinococci</taxon>
        <taxon>Deinococcales</taxon>
        <taxon>Deinococcaceae</taxon>
        <taxon>Deinococcus</taxon>
    </lineage>
</organism>
<protein>
    <recommendedName>
        <fullName evidence="4">Lipoprotein</fullName>
    </recommendedName>
</protein>
<reference evidence="2 3" key="1">
    <citation type="submission" date="2024-02" db="EMBL/GenBank/DDBJ databases">
        <title>Deinococcus caeni NBRC 101312.</title>
        <authorList>
            <person name="Ichikawa N."/>
            <person name="Katano-Makiyama Y."/>
            <person name="Hidaka K."/>
        </authorList>
    </citation>
    <scope>NUCLEOTIDE SEQUENCE [LARGE SCALE GENOMIC DNA]</scope>
    <source>
        <strain evidence="2 3">NBRC 101312</strain>
    </source>
</reference>